<dbReference type="AlphaFoldDB" id="A0A8J5XDE7"/>
<dbReference type="Proteomes" id="UP000751190">
    <property type="component" value="Unassembled WGS sequence"/>
</dbReference>
<reference evidence="3" key="1">
    <citation type="submission" date="2021-05" db="EMBL/GenBank/DDBJ databases">
        <title>The genome of the haptophyte Pavlova lutheri (Diacronema luteri, Pavlovales) - a model for lipid biosynthesis in eukaryotic algae.</title>
        <authorList>
            <person name="Hulatt C.J."/>
            <person name="Posewitz M.C."/>
        </authorList>
    </citation>
    <scope>NUCLEOTIDE SEQUENCE</scope>
    <source>
        <strain evidence="3">NIVA-4/92</strain>
    </source>
</reference>
<name>A0A8J5XDE7_DIALT</name>
<sequence>MSPAAGLALLAVAQASDRWPGLHIARSPGSPHAPSAPPPPPAPNGILRGGYRCGNAHNPLAMFVDSAAGCRQRAAEQRHNALGTVEYFAWSSFTLYCYGCSAAEVQSGSLVPDVHYDVYAVYAPPFYDPVAAFMQRAACYDTPGWHNPDFNTCETYAERRWCIDGVIEWVEHFGGAAFRYPERNCCVCGGGSSVAPAPSPPPSEHPMPCVDLKLQGTPRPHEHLVLLAVPGQAEPGVAVRPWADPANKGCADYAVKAWCVNGQLLSQRVAGIHNHNPEDACCVCGGGARPSSGEGGAAGTSGGVWQGAAGTSRAGGMRGEPPSPSPSLDWLLGLGVDPVVHVQPRLPAAPAPAAVRAAPAGARGVEPAAPRRRYAPPPSPPAALPPPADGWGDASSWRARAETAARGTADVGRAYAARTRGGGQGARAPLVAAAGLGAVLLAAMLALGFSSARRARAHDGGAAAHERPAVVAGDAAAARLGVALAAREASECL</sequence>
<keyword evidence="4" id="KW-1185">Reference proteome</keyword>
<gene>
    <name evidence="3" type="ORF">KFE25_001331</name>
</gene>
<organism evidence="3 4">
    <name type="scientific">Diacronema lutheri</name>
    <name type="common">Unicellular marine alga</name>
    <name type="synonym">Monochrysis lutheri</name>
    <dbReference type="NCBI Taxonomy" id="2081491"/>
    <lineage>
        <taxon>Eukaryota</taxon>
        <taxon>Haptista</taxon>
        <taxon>Haptophyta</taxon>
        <taxon>Pavlovophyceae</taxon>
        <taxon>Pavlovales</taxon>
        <taxon>Pavlovaceae</taxon>
        <taxon>Diacronema</taxon>
    </lineage>
</organism>
<feature type="compositionally biased region" description="Gly residues" evidence="1">
    <location>
        <begin position="292"/>
        <end position="305"/>
    </location>
</feature>
<keyword evidence="2" id="KW-0472">Membrane</keyword>
<accession>A0A8J5XDE7</accession>
<comment type="caution">
    <text evidence="3">The sequence shown here is derived from an EMBL/GenBank/DDBJ whole genome shotgun (WGS) entry which is preliminary data.</text>
</comment>
<evidence type="ECO:0000256" key="2">
    <source>
        <dbReference type="SAM" id="Phobius"/>
    </source>
</evidence>
<dbReference type="EMBL" id="JAGTXO010000024">
    <property type="protein sequence ID" value="KAG8461713.1"/>
    <property type="molecule type" value="Genomic_DNA"/>
</dbReference>
<evidence type="ECO:0000313" key="4">
    <source>
        <dbReference type="Proteomes" id="UP000751190"/>
    </source>
</evidence>
<feature type="region of interest" description="Disordered" evidence="1">
    <location>
        <begin position="292"/>
        <end position="325"/>
    </location>
</feature>
<protein>
    <submittedName>
        <fullName evidence="3">Uncharacterized protein</fullName>
    </submittedName>
</protein>
<feature type="region of interest" description="Disordered" evidence="1">
    <location>
        <begin position="351"/>
        <end position="410"/>
    </location>
</feature>
<proteinExistence type="predicted"/>
<keyword evidence="2" id="KW-1133">Transmembrane helix</keyword>
<feature type="compositionally biased region" description="Low complexity" evidence="1">
    <location>
        <begin position="351"/>
        <end position="368"/>
    </location>
</feature>
<evidence type="ECO:0000256" key="1">
    <source>
        <dbReference type="SAM" id="MobiDB-lite"/>
    </source>
</evidence>
<feature type="transmembrane region" description="Helical" evidence="2">
    <location>
        <begin position="428"/>
        <end position="449"/>
    </location>
</feature>
<keyword evidence="2" id="KW-0812">Transmembrane</keyword>
<feature type="compositionally biased region" description="Pro residues" evidence="1">
    <location>
        <begin position="375"/>
        <end position="388"/>
    </location>
</feature>
<evidence type="ECO:0000313" key="3">
    <source>
        <dbReference type="EMBL" id="KAG8461713.1"/>
    </source>
</evidence>
<dbReference type="OrthoDB" id="10453504at2759"/>